<dbReference type="GO" id="GO:0020037">
    <property type="term" value="F:heme binding"/>
    <property type="evidence" value="ECO:0007669"/>
    <property type="project" value="TreeGrafter"/>
</dbReference>
<name>A0A926I1P8_9FIRM</name>
<dbReference type="GO" id="GO:0004322">
    <property type="term" value="F:ferroxidase activity"/>
    <property type="evidence" value="ECO:0007669"/>
    <property type="project" value="TreeGrafter"/>
</dbReference>
<comment type="caution">
    <text evidence="4">The sequence shown here is derived from an EMBL/GenBank/DDBJ whole genome shotgun (WGS) entry which is preliminary data.</text>
</comment>
<dbReference type="EMBL" id="JACRSQ010000010">
    <property type="protein sequence ID" value="MBC8543515.1"/>
    <property type="molecule type" value="Genomic_DNA"/>
</dbReference>
<dbReference type="CDD" id="cd07908">
    <property type="entry name" value="Mn_catalase_like"/>
    <property type="match status" value="1"/>
</dbReference>
<evidence type="ECO:0000313" key="4">
    <source>
        <dbReference type="EMBL" id="MBC8543515.1"/>
    </source>
</evidence>
<dbReference type="RefSeq" id="WP_249289663.1">
    <property type="nucleotide sequence ID" value="NZ_JACRSQ010000010.1"/>
</dbReference>
<dbReference type="GO" id="GO:0005506">
    <property type="term" value="F:iron ion binding"/>
    <property type="evidence" value="ECO:0007669"/>
    <property type="project" value="TreeGrafter"/>
</dbReference>
<protein>
    <submittedName>
        <fullName evidence="4">Manganese catalase family protein</fullName>
    </submittedName>
</protein>
<sequence>MHTSLNSGPAVASSAPYPAITVDCQNPQHALLISQNLSGPQGEMTAIYQYMYQDWILSALHPDIAAILKRIAKVEMHHLDIFGQLVSLLGGDPRCQARPNVYRSAWNGNMINYTKDVRKILSYNAFMEQTAFDTYMSQAESVQDEHVSAILIRIAQDEKIHIQIYQDLQDMV</sequence>
<dbReference type="GO" id="GO:0006879">
    <property type="term" value="P:intracellular iron ion homeostasis"/>
    <property type="evidence" value="ECO:0007669"/>
    <property type="project" value="UniProtKB-KW"/>
</dbReference>
<reference evidence="4" key="1">
    <citation type="submission" date="2020-08" db="EMBL/GenBank/DDBJ databases">
        <title>Genome public.</title>
        <authorList>
            <person name="Liu C."/>
            <person name="Sun Q."/>
        </authorList>
    </citation>
    <scope>NUCLEOTIDE SEQUENCE</scope>
    <source>
        <strain evidence="4">NSJ-32</strain>
    </source>
</reference>
<dbReference type="GO" id="GO:0005829">
    <property type="term" value="C:cytosol"/>
    <property type="evidence" value="ECO:0007669"/>
    <property type="project" value="TreeGrafter"/>
</dbReference>
<proteinExistence type="predicted"/>
<dbReference type="SUPFAM" id="SSF47240">
    <property type="entry name" value="Ferritin-like"/>
    <property type="match status" value="1"/>
</dbReference>
<dbReference type="Pfam" id="PF02915">
    <property type="entry name" value="Rubrerythrin"/>
    <property type="match status" value="1"/>
</dbReference>
<feature type="domain" description="Rubrerythrin diiron-binding" evidence="3">
    <location>
        <begin position="42"/>
        <end position="168"/>
    </location>
</feature>
<dbReference type="InterPro" id="IPR012347">
    <property type="entry name" value="Ferritin-like"/>
</dbReference>
<gene>
    <name evidence="4" type="ORF">H8730_08160</name>
</gene>
<dbReference type="Gene3D" id="1.20.1260.10">
    <property type="match status" value="2"/>
</dbReference>
<keyword evidence="1" id="KW-0409">Iron storage</keyword>
<accession>A0A926I1P8</accession>
<evidence type="ECO:0000313" key="5">
    <source>
        <dbReference type="Proteomes" id="UP000657006"/>
    </source>
</evidence>
<keyword evidence="5" id="KW-1185">Reference proteome</keyword>
<dbReference type="PANTHER" id="PTHR30295:SF0">
    <property type="entry name" value="BACTERIOFERRITIN"/>
    <property type="match status" value="1"/>
</dbReference>
<dbReference type="Proteomes" id="UP000657006">
    <property type="component" value="Unassembled WGS sequence"/>
</dbReference>
<evidence type="ECO:0000259" key="3">
    <source>
        <dbReference type="Pfam" id="PF02915"/>
    </source>
</evidence>
<dbReference type="AlphaFoldDB" id="A0A926I1P8"/>
<evidence type="ECO:0000256" key="1">
    <source>
        <dbReference type="ARBA" id="ARBA00022434"/>
    </source>
</evidence>
<dbReference type="InterPro" id="IPR009078">
    <property type="entry name" value="Ferritin-like_SF"/>
</dbReference>
<keyword evidence="2" id="KW-0408">Iron</keyword>
<dbReference type="InterPro" id="IPR003251">
    <property type="entry name" value="Rr_diiron-bd_dom"/>
</dbReference>
<dbReference type="PANTHER" id="PTHR30295">
    <property type="entry name" value="BACTERIOFERRITIN"/>
    <property type="match status" value="1"/>
</dbReference>
<evidence type="ECO:0000256" key="2">
    <source>
        <dbReference type="ARBA" id="ARBA00023004"/>
    </source>
</evidence>
<organism evidence="4 5">
    <name type="scientific">Bianquea renquensis</name>
    <dbReference type="NCBI Taxonomy" id="2763661"/>
    <lineage>
        <taxon>Bacteria</taxon>
        <taxon>Bacillati</taxon>
        <taxon>Bacillota</taxon>
        <taxon>Clostridia</taxon>
        <taxon>Eubacteriales</taxon>
        <taxon>Bianqueaceae</taxon>
        <taxon>Bianquea</taxon>
    </lineage>
</organism>